<reference evidence="2 3" key="1">
    <citation type="submission" date="2019-12" db="EMBL/GenBank/DDBJ databases">
        <title>Mucilaginibacter sp. HME9299 genome sequencing and assembly.</title>
        <authorList>
            <person name="Kang H."/>
            <person name="Kim H."/>
            <person name="Joh K."/>
        </authorList>
    </citation>
    <scope>NUCLEOTIDE SEQUENCE [LARGE SCALE GENOMIC DNA]</scope>
    <source>
        <strain evidence="2 3">HME9299</strain>
    </source>
</reference>
<keyword evidence="1" id="KW-1133">Transmembrane helix</keyword>
<dbReference type="Proteomes" id="UP000434850">
    <property type="component" value="Unassembled WGS sequence"/>
</dbReference>
<feature type="transmembrane region" description="Helical" evidence="1">
    <location>
        <begin position="97"/>
        <end position="116"/>
    </location>
</feature>
<dbReference type="RefSeq" id="WP_157541586.1">
    <property type="nucleotide sequence ID" value="NZ_WQLA01000003.1"/>
</dbReference>
<evidence type="ECO:0000313" key="3">
    <source>
        <dbReference type="Proteomes" id="UP000434850"/>
    </source>
</evidence>
<organism evidence="2 3">
    <name type="scientific">Mucilaginibacter aquatilis</name>
    <dbReference type="NCBI Taxonomy" id="1517760"/>
    <lineage>
        <taxon>Bacteria</taxon>
        <taxon>Pseudomonadati</taxon>
        <taxon>Bacteroidota</taxon>
        <taxon>Sphingobacteriia</taxon>
        <taxon>Sphingobacteriales</taxon>
        <taxon>Sphingobacteriaceae</taxon>
        <taxon>Mucilaginibacter</taxon>
    </lineage>
</organism>
<gene>
    <name evidence="2" type="ORF">GO816_09515</name>
</gene>
<dbReference type="OrthoDB" id="798211at2"/>
<keyword evidence="1" id="KW-0472">Membrane</keyword>
<comment type="caution">
    <text evidence="2">The sequence shown here is derived from an EMBL/GenBank/DDBJ whole genome shotgun (WGS) entry which is preliminary data.</text>
</comment>
<sequence>MATLKTTVHATWNVATENNTNQNTTLWTRFTAFADAQKGKQVQWFFIILVVHGVFFLPLPATLMYYFDAPVIVLAVTMVSFFANLIATMGGAGIRTALLFFAASVTIHILMALVFIL</sequence>
<proteinExistence type="predicted"/>
<feature type="transmembrane region" description="Helical" evidence="1">
    <location>
        <begin position="71"/>
        <end position="90"/>
    </location>
</feature>
<dbReference type="AlphaFoldDB" id="A0A6I4IBQ8"/>
<evidence type="ECO:0000313" key="2">
    <source>
        <dbReference type="EMBL" id="MVN91358.1"/>
    </source>
</evidence>
<evidence type="ECO:0000256" key="1">
    <source>
        <dbReference type="SAM" id="Phobius"/>
    </source>
</evidence>
<name>A0A6I4IBQ8_9SPHI</name>
<protein>
    <submittedName>
        <fullName evidence="2">Uncharacterized protein</fullName>
    </submittedName>
</protein>
<accession>A0A6I4IBQ8</accession>
<keyword evidence="3" id="KW-1185">Reference proteome</keyword>
<feature type="transmembrane region" description="Helical" evidence="1">
    <location>
        <begin position="44"/>
        <end position="65"/>
    </location>
</feature>
<dbReference type="EMBL" id="WQLA01000003">
    <property type="protein sequence ID" value="MVN91358.1"/>
    <property type="molecule type" value="Genomic_DNA"/>
</dbReference>
<keyword evidence="1" id="KW-0812">Transmembrane</keyword>